<evidence type="ECO:0000256" key="8">
    <source>
        <dbReference type="ARBA" id="ARBA00023014"/>
    </source>
</evidence>
<dbReference type="SFLD" id="SFLDF00562">
    <property type="entry name" value="HemN-like__clustered_with_heat"/>
    <property type="match status" value="1"/>
</dbReference>
<dbReference type="SFLD" id="SFLDF00288">
    <property type="entry name" value="HemN-like__clustered_with_nucl"/>
    <property type="match status" value="1"/>
</dbReference>
<dbReference type="GO" id="GO:0006779">
    <property type="term" value="P:porphyrin-containing compound biosynthetic process"/>
    <property type="evidence" value="ECO:0007669"/>
    <property type="project" value="InterPro"/>
</dbReference>
<dbReference type="InterPro" id="IPR013785">
    <property type="entry name" value="Aldolase_TIM"/>
</dbReference>
<dbReference type="Gene3D" id="3.20.20.70">
    <property type="entry name" value="Aldolase class I"/>
    <property type="match status" value="1"/>
</dbReference>
<proteinExistence type="inferred from homology"/>
<feature type="domain" description="Radical SAM core" evidence="11">
    <location>
        <begin position="8"/>
        <end position="241"/>
    </location>
</feature>
<sequence length="386" mass="42785">MSDSAGGSFLLPPLALYIHIPWCVRKCPYCDFNSHAAGPTLPEEEYVDALLADLDADLQHVHGRPLTSIFFGGGTPSLFSDRALGRLLEGVERRIAFAPDIEITLEANPGTFEQAKFKGYRSLGINRLSIGVQSFQEAKLKALGRIHNGDEAIRAADMARAAGFDNFNLDLMHGLPEQSIEDALFDLRTAISQGPTHLSWYQLTMEPNTVFWSQPPELPEDDLLWDIQEAGQALLAAEGYAQYEVSAYAQPGKQARHNLNYWTFGDFLGIGAGAHAKLSTPAGRIQRTWKTRLPKDYLDPAKAFQAGERLLAADEFPFEFLMNVLRLSEGAPAELFSQRTGLPLQQLEQARREAERQGLLQADETRLVATAKGQLFLNDLLQQFLA</sequence>
<comment type="similarity">
    <text evidence="2">Belongs to the anaerobic coproporphyrinogen-III oxidase family. HemW subfamily.</text>
</comment>
<dbReference type="PROSITE" id="PS51918">
    <property type="entry name" value="RADICAL_SAM"/>
    <property type="match status" value="1"/>
</dbReference>
<dbReference type="NCBIfam" id="TIGR00539">
    <property type="entry name" value="hemN_rel"/>
    <property type="match status" value="1"/>
</dbReference>
<gene>
    <name evidence="12" type="primary">hemW</name>
    <name evidence="12" type="ORF">N5J11_05805</name>
</gene>
<evidence type="ECO:0000256" key="3">
    <source>
        <dbReference type="ARBA" id="ARBA00017228"/>
    </source>
</evidence>
<evidence type="ECO:0000256" key="5">
    <source>
        <dbReference type="ARBA" id="ARBA00022691"/>
    </source>
</evidence>
<dbReference type="SUPFAM" id="SSF102114">
    <property type="entry name" value="Radical SAM enzymes"/>
    <property type="match status" value="1"/>
</dbReference>
<dbReference type="Proteomes" id="UP001161697">
    <property type="component" value="Unassembled WGS sequence"/>
</dbReference>
<keyword evidence="10" id="KW-0963">Cytoplasm</keyword>
<keyword evidence="9 10" id="KW-0143">Chaperone</keyword>
<dbReference type="EMBL" id="JAOCJE010000001">
    <property type="protein sequence ID" value="MDH1338759.1"/>
    <property type="molecule type" value="Genomic_DNA"/>
</dbReference>
<keyword evidence="10" id="KW-0004">4Fe-4S</keyword>
<dbReference type="GO" id="GO:0046872">
    <property type="term" value="F:metal ion binding"/>
    <property type="evidence" value="ECO:0007669"/>
    <property type="project" value="UniProtKB-UniRule"/>
</dbReference>
<keyword evidence="5 10" id="KW-0949">S-adenosyl-L-methionine</keyword>
<evidence type="ECO:0000259" key="11">
    <source>
        <dbReference type="PROSITE" id="PS51918"/>
    </source>
</evidence>
<comment type="subcellular location">
    <subcellularLocation>
        <location evidence="10">Cytoplasm</location>
    </subcellularLocation>
</comment>
<dbReference type="GO" id="GO:0005737">
    <property type="term" value="C:cytoplasm"/>
    <property type="evidence" value="ECO:0007669"/>
    <property type="project" value="UniProtKB-SubCell"/>
</dbReference>
<dbReference type="SMART" id="SM00729">
    <property type="entry name" value="Elp3"/>
    <property type="match status" value="1"/>
</dbReference>
<name>A0AA42Q9X7_ECTOL</name>
<dbReference type="PANTHER" id="PTHR13932">
    <property type="entry name" value="COPROPORPHYRINIGEN III OXIDASE"/>
    <property type="match status" value="1"/>
</dbReference>
<dbReference type="GO" id="GO:0004109">
    <property type="term" value="F:coproporphyrinogen oxidase activity"/>
    <property type="evidence" value="ECO:0007669"/>
    <property type="project" value="InterPro"/>
</dbReference>
<evidence type="ECO:0000256" key="10">
    <source>
        <dbReference type="RuleBase" id="RU364116"/>
    </source>
</evidence>
<dbReference type="RefSeq" id="WP_279533918.1">
    <property type="nucleotide sequence ID" value="NZ_CP104579.1"/>
</dbReference>
<keyword evidence="7 10" id="KW-0408">Iron</keyword>
<comment type="cofactor">
    <cofactor evidence="1">
        <name>[4Fe-4S] cluster</name>
        <dbReference type="ChEBI" id="CHEBI:49883"/>
    </cofactor>
</comment>
<dbReference type="InterPro" id="IPR058240">
    <property type="entry name" value="rSAM_sf"/>
</dbReference>
<dbReference type="PANTHER" id="PTHR13932:SF5">
    <property type="entry name" value="RADICAL S-ADENOSYL METHIONINE DOMAIN-CONTAINING PROTEIN 1, MITOCHONDRIAL"/>
    <property type="match status" value="1"/>
</dbReference>
<dbReference type="SFLD" id="SFLDG01065">
    <property type="entry name" value="anaerobic_coproporphyrinogen-I"/>
    <property type="match status" value="1"/>
</dbReference>
<dbReference type="GO" id="GO:0051539">
    <property type="term" value="F:4 iron, 4 sulfur cluster binding"/>
    <property type="evidence" value="ECO:0007669"/>
    <property type="project" value="UniProtKB-UniRule"/>
</dbReference>
<keyword evidence="6 10" id="KW-0479">Metal-binding</keyword>
<comment type="function">
    <text evidence="10">Probably acts as a heme chaperone, transferring heme to an unknown acceptor. Binds one molecule of heme per monomer, possibly covalently. Binds 1 [4Fe-4S] cluster. The cluster is coordinated with 3 cysteines and an exchangeable S-adenosyl-L-methionine.</text>
</comment>
<comment type="caution">
    <text evidence="12">The sequence shown here is derived from an EMBL/GenBank/DDBJ whole genome shotgun (WGS) entry which is preliminary data.</text>
</comment>
<dbReference type="Pfam" id="PF04055">
    <property type="entry name" value="Radical_SAM"/>
    <property type="match status" value="1"/>
</dbReference>
<evidence type="ECO:0000256" key="7">
    <source>
        <dbReference type="ARBA" id="ARBA00023004"/>
    </source>
</evidence>
<keyword evidence="8 10" id="KW-0411">Iron-sulfur</keyword>
<evidence type="ECO:0000256" key="2">
    <source>
        <dbReference type="ARBA" id="ARBA00006100"/>
    </source>
</evidence>
<evidence type="ECO:0000313" key="13">
    <source>
        <dbReference type="Proteomes" id="UP001161697"/>
    </source>
</evidence>
<accession>A0AA42Q9X7</accession>
<dbReference type="InterPro" id="IPR007197">
    <property type="entry name" value="rSAM"/>
</dbReference>
<dbReference type="AlphaFoldDB" id="A0AA42Q9X7"/>
<dbReference type="InterPro" id="IPR034505">
    <property type="entry name" value="Coproporphyrinogen-III_oxidase"/>
</dbReference>
<organism evidence="12 13">
    <name type="scientific">Ectopseudomonas oleovorans</name>
    <name type="common">Pseudomonas oleovorans</name>
    <dbReference type="NCBI Taxonomy" id="301"/>
    <lineage>
        <taxon>Bacteria</taxon>
        <taxon>Pseudomonadati</taxon>
        <taxon>Pseudomonadota</taxon>
        <taxon>Gammaproteobacteria</taxon>
        <taxon>Pseudomonadales</taxon>
        <taxon>Pseudomonadaceae</taxon>
        <taxon>Ectopseudomonas</taxon>
    </lineage>
</organism>
<evidence type="ECO:0000256" key="4">
    <source>
        <dbReference type="ARBA" id="ARBA00022617"/>
    </source>
</evidence>
<protein>
    <recommendedName>
        <fullName evidence="3 10">Heme chaperone HemW</fullName>
    </recommendedName>
</protein>
<reference evidence="12" key="1">
    <citation type="submission" date="2022-09" db="EMBL/GenBank/DDBJ databases">
        <title>Intensive care unit water sources are persistently colonized with multi-drug resistant bacteria and are the site of extensive horizontal gene transfer of antibiotic resistance genes.</title>
        <authorList>
            <person name="Diorio-Toth L."/>
        </authorList>
    </citation>
    <scope>NUCLEOTIDE SEQUENCE</scope>
    <source>
        <strain evidence="12">GD03704</strain>
    </source>
</reference>
<evidence type="ECO:0000313" key="12">
    <source>
        <dbReference type="EMBL" id="MDH1338759.1"/>
    </source>
</evidence>
<dbReference type="CDD" id="cd01335">
    <property type="entry name" value="Radical_SAM"/>
    <property type="match status" value="1"/>
</dbReference>
<dbReference type="InterPro" id="IPR004559">
    <property type="entry name" value="HemW-like"/>
</dbReference>
<dbReference type="SFLD" id="SFLDS00029">
    <property type="entry name" value="Radical_SAM"/>
    <property type="match status" value="1"/>
</dbReference>
<evidence type="ECO:0000256" key="6">
    <source>
        <dbReference type="ARBA" id="ARBA00022723"/>
    </source>
</evidence>
<dbReference type="InterPro" id="IPR006638">
    <property type="entry name" value="Elp3/MiaA/NifB-like_rSAM"/>
</dbReference>
<evidence type="ECO:0000256" key="1">
    <source>
        <dbReference type="ARBA" id="ARBA00001966"/>
    </source>
</evidence>
<keyword evidence="4 10" id="KW-0349">Heme</keyword>
<dbReference type="SFLD" id="SFLDG01082">
    <property type="entry name" value="B12-binding_domain_containing"/>
    <property type="match status" value="1"/>
</dbReference>
<dbReference type="InterPro" id="IPR010723">
    <property type="entry name" value="HemN_C"/>
</dbReference>
<evidence type="ECO:0000256" key="9">
    <source>
        <dbReference type="ARBA" id="ARBA00023186"/>
    </source>
</evidence>
<dbReference type="Pfam" id="PF06969">
    <property type="entry name" value="HemN_C"/>
    <property type="match status" value="1"/>
</dbReference>